<dbReference type="Pfam" id="PF00664">
    <property type="entry name" value="ABC_membrane"/>
    <property type="match status" value="1"/>
</dbReference>
<evidence type="ECO:0000256" key="2">
    <source>
        <dbReference type="ARBA" id="ARBA00022692"/>
    </source>
</evidence>
<feature type="domain" description="ABC transmembrane type-1" evidence="10">
    <location>
        <begin position="1"/>
        <end position="289"/>
    </location>
</feature>
<evidence type="ECO:0000313" key="12">
    <source>
        <dbReference type="Proteomes" id="UP001500213"/>
    </source>
</evidence>
<dbReference type="PANTHER" id="PTHR24221:SF654">
    <property type="entry name" value="ATP-BINDING CASSETTE SUB-FAMILY B MEMBER 6"/>
    <property type="match status" value="1"/>
</dbReference>
<organism evidence="11 12">
    <name type="scientific">Gryllotalpicola kribbensis</name>
    <dbReference type="NCBI Taxonomy" id="993084"/>
    <lineage>
        <taxon>Bacteria</taxon>
        <taxon>Bacillati</taxon>
        <taxon>Actinomycetota</taxon>
        <taxon>Actinomycetes</taxon>
        <taxon>Micrococcales</taxon>
        <taxon>Microbacteriaceae</taxon>
        <taxon>Gryllotalpicola</taxon>
    </lineage>
</organism>
<dbReference type="InterPro" id="IPR003439">
    <property type="entry name" value="ABC_transporter-like_ATP-bd"/>
</dbReference>
<dbReference type="InterPro" id="IPR036640">
    <property type="entry name" value="ABC1_TM_sf"/>
</dbReference>
<dbReference type="InterPro" id="IPR003593">
    <property type="entry name" value="AAA+_ATPase"/>
</dbReference>
<dbReference type="CDD" id="cd18584">
    <property type="entry name" value="ABC_6TM_AarD_CydD"/>
    <property type="match status" value="1"/>
</dbReference>
<evidence type="ECO:0000256" key="6">
    <source>
        <dbReference type="ARBA" id="ARBA00023136"/>
    </source>
</evidence>
<dbReference type="PROSITE" id="PS50929">
    <property type="entry name" value="ABC_TM1F"/>
    <property type="match status" value="2"/>
</dbReference>
<dbReference type="Gene3D" id="3.40.50.300">
    <property type="entry name" value="P-loop containing nucleotide triphosphate hydrolases"/>
    <property type="match status" value="2"/>
</dbReference>
<feature type="transmembrane region" description="Helical" evidence="8">
    <location>
        <begin position="117"/>
        <end position="137"/>
    </location>
</feature>
<dbReference type="Pfam" id="PF00005">
    <property type="entry name" value="ABC_tran"/>
    <property type="match status" value="2"/>
</dbReference>
<dbReference type="PROSITE" id="PS50893">
    <property type="entry name" value="ABC_TRANSPORTER_2"/>
    <property type="match status" value="2"/>
</dbReference>
<evidence type="ECO:0000256" key="8">
    <source>
        <dbReference type="SAM" id="Phobius"/>
    </source>
</evidence>
<gene>
    <name evidence="11" type="primary">cydD</name>
    <name evidence="11" type="ORF">GCM10022288_27920</name>
</gene>
<sequence length="1127" mass="116486">MKPLLDDLGRPALYLLGLLGAVKAAGLVLVAQGVAAGLAALFDHTDAWRSALWVGLLGAALRGLSTWALQAASARVALGVKEKLRSRVLDRAVTDARGTVGATTTVATAGLDELDRYYTVFLPTLVGAATVPLLVGIRILTADWVSALIVVVTIPLIPVFMVLIGLHTRESVATATSALARMSDHMVELARGLPVLIGLGRVREQSAALRKLSDDWRVTSLGTLRTAFLSALALELIATLSVAVVAVFVGVRLVAGTMPLEAGLLALVLAPECYAPFRDIGSAFHASQTGLDARRRVQGVLDEPAAASGLARSVTTSGLAVTELTVRHASRGSAAVSELSFAARPGEIVALAGPSGAGKSTVLRVLAGRGAQLSSDAAVTGTVEAPAELAWLPQHPQFARSGAVAELAAYGATDASARALLERLGLPDADPARMSPGEQRRLAFARVLARVDAGVRVVLLDEPTAHLDDVSAALVRTEIAALRERGVAVLVASHDPELRAAADRVVAVGGAAPRAGAPVVTFSPNTAVESRVSDDRADGSDARSSRVRENTPAEAPIATTGGDGADRGGSALRELARVLGPARWRVLGAIGLGTLAALFATALTALSGWLIVRAAEHPPILFLEVAIVGVRFFGIGRAALRYAERLITHDAVFTSLTELRMRLWRGLAAQGPAGRVELTAANTLDRLIGDGDRVRDLAPRVVVPLASGVVALVAAVIALWILWAPAGMLLLACSAVALGGGALVAVAADARASRGRDLDRSAVVRRVAALLAARDDLVANGAAGGELEAVSRLDARAGASAKRSAGALGAGAALAVLACAATSMGMLWLGQQAHLAAGLPVPVVSVLVLTPLALIEPVLEAISAAQRWPELAQVLRRVSPVTAAADAAAHDEPGLPVGPVRGIHLDDLAYRYPHTSGDVFRHVSARARAGETLVVTGPSGSGKTTLLGVLLRYLAPCAGRYLVDDADAARLAADELRRRIAWCPQEGHLFDSTLRGNLQIARGRDDRATDAELIGVLEEVGLGPLLATLPLGLDTPIGQGGAFLSGGQRQRVAVARTLLANADVVLLDEPTAHLDEEAADALIADLAVALRAKTQVLVTHDARFRGVGTVLELGAGEPARTVDARSR</sequence>
<keyword evidence="6 8" id="KW-0472">Membrane</keyword>
<feature type="domain" description="ABC transporter" evidence="9">
    <location>
        <begin position="903"/>
        <end position="1126"/>
    </location>
</feature>
<evidence type="ECO:0000256" key="3">
    <source>
        <dbReference type="ARBA" id="ARBA00022741"/>
    </source>
</evidence>
<comment type="caution">
    <text evidence="11">The sequence shown here is derived from an EMBL/GenBank/DDBJ whole genome shotgun (WGS) entry which is preliminary data.</text>
</comment>
<dbReference type="SMART" id="SM00382">
    <property type="entry name" value="AAA"/>
    <property type="match status" value="2"/>
</dbReference>
<feature type="compositionally biased region" description="Basic and acidic residues" evidence="7">
    <location>
        <begin position="531"/>
        <end position="551"/>
    </location>
</feature>
<evidence type="ECO:0000256" key="7">
    <source>
        <dbReference type="SAM" id="MobiDB-lite"/>
    </source>
</evidence>
<evidence type="ECO:0000256" key="1">
    <source>
        <dbReference type="ARBA" id="ARBA00004651"/>
    </source>
</evidence>
<feature type="transmembrane region" description="Helical" evidence="8">
    <location>
        <begin position="51"/>
        <end position="69"/>
    </location>
</feature>
<dbReference type="InterPro" id="IPR011527">
    <property type="entry name" value="ABC1_TM_dom"/>
</dbReference>
<evidence type="ECO:0000256" key="4">
    <source>
        <dbReference type="ARBA" id="ARBA00022840"/>
    </source>
</evidence>
<name>A0ABP8AYS3_9MICO</name>
<proteinExistence type="predicted"/>
<dbReference type="EMBL" id="BAABBX010000016">
    <property type="protein sequence ID" value="GAA4193716.1"/>
    <property type="molecule type" value="Genomic_DNA"/>
</dbReference>
<keyword evidence="5 8" id="KW-1133">Transmembrane helix</keyword>
<feature type="transmembrane region" description="Helical" evidence="8">
    <location>
        <begin position="144"/>
        <end position="166"/>
    </location>
</feature>
<comment type="subcellular location">
    <subcellularLocation>
        <location evidence="1">Cell membrane</location>
        <topology evidence="1">Multi-pass membrane protein</topology>
    </subcellularLocation>
</comment>
<feature type="transmembrane region" description="Helical" evidence="8">
    <location>
        <begin position="12"/>
        <end position="39"/>
    </location>
</feature>
<feature type="transmembrane region" description="Helical" evidence="8">
    <location>
        <begin position="227"/>
        <end position="251"/>
    </location>
</feature>
<keyword evidence="2 8" id="KW-0812">Transmembrane</keyword>
<evidence type="ECO:0000256" key="5">
    <source>
        <dbReference type="ARBA" id="ARBA00022989"/>
    </source>
</evidence>
<dbReference type="Gene3D" id="1.20.1560.10">
    <property type="entry name" value="ABC transporter type 1, transmembrane domain"/>
    <property type="match status" value="2"/>
</dbReference>
<feature type="transmembrane region" description="Helical" evidence="8">
    <location>
        <begin position="729"/>
        <end position="748"/>
    </location>
</feature>
<dbReference type="RefSeq" id="WP_344777929.1">
    <property type="nucleotide sequence ID" value="NZ_BAABBX010000016.1"/>
</dbReference>
<protein>
    <submittedName>
        <fullName evidence="11">Thiol reductant ABC exporter subunit CydD</fullName>
    </submittedName>
</protein>
<evidence type="ECO:0000259" key="9">
    <source>
        <dbReference type="PROSITE" id="PS50893"/>
    </source>
</evidence>
<keyword evidence="4" id="KW-0067">ATP-binding</keyword>
<reference evidence="12" key="1">
    <citation type="journal article" date="2019" name="Int. J. Syst. Evol. Microbiol.">
        <title>The Global Catalogue of Microorganisms (GCM) 10K type strain sequencing project: providing services to taxonomists for standard genome sequencing and annotation.</title>
        <authorList>
            <consortium name="The Broad Institute Genomics Platform"/>
            <consortium name="The Broad Institute Genome Sequencing Center for Infectious Disease"/>
            <person name="Wu L."/>
            <person name="Ma J."/>
        </authorList>
    </citation>
    <scope>NUCLEOTIDE SEQUENCE [LARGE SCALE GENOMIC DNA]</scope>
    <source>
        <strain evidence="12">JCM 17593</strain>
    </source>
</reference>
<dbReference type="InterPro" id="IPR027417">
    <property type="entry name" value="P-loop_NTPase"/>
</dbReference>
<dbReference type="InterPro" id="IPR014223">
    <property type="entry name" value="ABC_CydC/D"/>
</dbReference>
<feature type="transmembrane region" description="Helical" evidence="8">
    <location>
        <begin position="586"/>
        <end position="612"/>
    </location>
</feature>
<feature type="transmembrane region" description="Helical" evidence="8">
    <location>
        <begin position="805"/>
        <end position="829"/>
    </location>
</feature>
<feature type="transmembrane region" description="Helical" evidence="8">
    <location>
        <begin position="701"/>
        <end position="723"/>
    </location>
</feature>
<feature type="domain" description="ABC transmembrane type-1" evidence="10">
    <location>
        <begin position="587"/>
        <end position="870"/>
    </location>
</feature>
<feature type="domain" description="ABC transporter" evidence="9">
    <location>
        <begin position="319"/>
        <end position="535"/>
    </location>
</feature>
<dbReference type="NCBIfam" id="TIGR02868">
    <property type="entry name" value="CydC"/>
    <property type="match status" value="1"/>
</dbReference>
<keyword evidence="3" id="KW-0547">Nucleotide-binding</keyword>
<evidence type="ECO:0000259" key="10">
    <source>
        <dbReference type="PROSITE" id="PS50929"/>
    </source>
</evidence>
<dbReference type="SUPFAM" id="SSF90123">
    <property type="entry name" value="ABC transporter transmembrane region"/>
    <property type="match status" value="2"/>
</dbReference>
<evidence type="ECO:0000313" key="11">
    <source>
        <dbReference type="EMBL" id="GAA4193716.1"/>
    </source>
</evidence>
<dbReference type="PROSITE" id="PS00211">
    <property type="entry name" value="ABC_TRANSPORTER_1"/>
    <property type="match status" value="2"/>
</dbReference>
<dbReference type="Proteomes" id="UP001500213">
    <property type="component" value="Unassembled WGS sequence"/>
</dbReference>
<dbReference type="InterPro" id="IPR039421">
    <property type="entry name" value="Type_1_exporter"/>
</dbReference>
<accession>A0ABP8AYS3</accession>
<feature type="region of interest" description="Disordered" evidence="7">
    <location>
        <begin position="527"/>
        <end position="566"/>
    </location>
</feature>
<dbReference type="SUPFAM" id="SSF52540">
    <property type="entry name" value="P-loop containing nucleoside triphosphate hydrolases"/>
    <property type="match status" value="2"/>
</dbReference>
<dbReference type="PANTHER" id="PTHR24221">
    <property type="entry name" value="ATP-BINDING CASSETTE SUB-FAMILY B"/>
    <property type="match status" value="1"/>
</dbReference>
<dbReference type="InterPro" id="IPR017871">
    <property type="entry name" value="ABC_transporter-like_CS"/>
</dbReference>
<keyword evidence="12" id="KW-1185">Reference proteome</keyword>